<keyword evidence="2" id="KW-1185">Reference proteome</keyword>
<dbReference type="AlphaFoldDB" id="A0A951J5D5"/>
<comment type="caution">
    <text evidence="1">The sequence shown here is derived from an EMBL/GenBank/DDBJ whole genome shotgun (WGS) entry which is preliminary data.</text>
</comment>
<dbReference type="Proteomes" id="UP000727490">
    <property type="component" value="Unassembled WGS sequence"/>
</dbReference>
<name>A0A951J5D5_9BACT</name>
<evidence type="ECO:0000313" key="1">
    <source>
        <dbReference type="EMBL" id="MBW3469938.1"/>
    </source>
</evidence>
<reference evidence="1 2" key="1">
    <citation type="journal article" date="2020" name="Syst. Appl. Microbiol.">
        <title>Arthrospiribacter ruber gen. nov., sp. nov., a novel bacterium isolated from Arthrospira cultures.</title>
        <authorList>
            <person name="Waleron M."/>
            <person name="Misztak A."/>
            <person name="Waleron M.M."/>
            <person name="Furmaniak M."/>
            <person name="Mrozik A."/>
            <person name="Waleron K."/>
        </authorList>
    </citation>
    <scope>NUCLEOTIDE SEQUENCE [LARGE SCALE GENOMIC DNA]</scope>
    <source>
        <strain evidence="1 2">DPMB0001</strain>
    </source>
</reference>
<dbReference type="EMBL" id="RPHB01000010">
    <property type="protein sequence ID" value="MBW3469938.1"/>
    <property type="molecule type" value="Genomic_DNA"/>
</dbReference>
<dbReference type="RefSeq" id="WP_219293388.1">
    <property type="nucleotide sequence ID" value="NZ_RPHB01000010.1"/>
</dbReference>
<evidence type="ECO:0000313" key="2">
    <source>
        <dbReference type="Proteomes" id="UP000727490"/>
    </source>
</evidence>
<gene>
    <name evidence="1" type="ORF">EGN73_19260</name>
</gene>
<accession>A0A951J5D5</accession>
<proteinExistence type="predicted"/>
<protein>
    <submittedName>
        <fullName evidence="1">Uncharacterized protein</fullName>
    </submittedName>
</protein>
<organism evidence="1 2">
    <name type="scientific">Arthrospiribacter ruber</name>
    <dbReference type="NCBI Taxonomy" id="2487934"/>
    <lineage>
        <taxon>Bacteria</taxon>
        <taxon>Pseudomonadati</taxon>
        <taxon>Bacteroidota</taxon>
        <taxon>Cytophagia</taxon>
        <taxon>Cytophagales</taxon>
        <taxon>Cyclobacteriaceae</taxon>
        <taxon>Arthrospiribacter</taxon>
    </lineage>
</organism>
<sequence>MSLNLTRNFGSPVVSRLEVDYTIEQSNVQFEQEATLNGFRFDFGWKLPLNILDKQKKLALKR</sequence>